<dbReference type="InterPro" id="IPR052907">
    <property type="entry name" value="Beta-lactamase/esterase"/>
</dbReference>
<sequence length="114" mass="12352">MTTGKRFAAVHAALERNLASGAELGASIAVEVDGELVLDVWGGYRDVARSLPWERDTITTVFSIWGGWGGSMAIVDSERRMTVAYVMNRMGPDVLGSARAAEYVTEVYRAVGVR</sequence>
<evidence type="ECO:0000313" key="2">
    <source>
        <dbReference type="EMBL" id="PRY39837.1"/>
    </source>
</evidence>
<reference evidence="2 3" key="1">
    <citation type="submission" date="2018-03" db="EMBL/GenBank/DDBJ databases">
        <title>Genomic Encyclopedia of Archaeal and Bacterial Type Strains, Phase II (KMG-II): from individual species to whole genera.</title>
        <authorList>
            <person name="Goeker M."/>
        </authorList>
    </citation>
    <scope>NUCLEOTIDE SEQUENCE [LARGE SCALE GENOMIC DNA]</scope>
    <source>
        <strain evidence="2 3">DSM 44720</strain>
    </source>
</reference>
<organism evidence="2 3">
    <name type="scientific">Umezawaea tangerina</name>
    <dbReference type="NCBI Taxonomy" id="84725"/>
    <lineage>
        <taxon>Bacteria</taxon>
        <taxon>Bacillati</taxon>
        <taxon>Actinomycetota</taxon>
        <taxon>Actinomycetes</taxon>
        <taxon>Pseudonocardiales</taxon>
        <taxon>Pseudonocardiaceae</taxon>
        <taxon>Umezawaea</taxon>
    </lineage>
</organism>
<proteinExistence type="predicted"/>
<dbReference type="InterPro" id="IPR012338">
    <property type="entry name" value="Beta-lactam/transpept-like"/>
</dbReference>
<dbReference type="InterPro" id="IPR001466">
    <property type="entry name" value="Beta-lactam-related"/>
</dbReference>
<dbReference type="Gene3D" id="3.40.710.10">
    <property type="entry name" value="DD-peptidase/beta-lactamase superfamily"/>
    <property type="match status" value="2"/>
</dbReference>
<accession>A0A2T0T2E6</accession>
<dbReference type="Proteomes" id="UP000239494">
    <property type="component" value="Unassembled WGS sequence"/>
</dbReference>
<evidence type="ECO:0000313" key="3">
    <source>
        <dbReference type="Proteomes" id="UP000239494"/>
    </source>
</evidence>
<feature type="domain" description="Beta-lactamase-related" evidence="1">
    <location>
        <begin position="14"/>
        <end position="64"/>
    </location>
</feature>
<evidence type="ECO:0000259" key="1">
    <source>
        <dbReference type="Pfam" id="PF00144"/>
    </source>
</evidence>
<dbReference type="EMBL" id="PVTF01000007">
    <property type="protein sequence ID" value="PRY39837.1"/>
    <property type="molecule type" value="Genomic_DNA"/>
</dbReference>
<dbReference type="SUPFAM" id="SSF56601">
    <property type="entry name" value="beta-lactamase/transpeptidase-like"/>
    <property type="match status" value="1"/>
</dbReference>
<keyword evidence="3" id="KW-1185">Reference proteome</keyword>
<dbReference type="RefSeq" id="WP_211304535.1">
    <property type="nucleotide sequence ID" value="NZ_PVTF01000007.1"/>
</dbReference>
<protein>
    <submittedName>
        <fullName evidence="2">Beta-lactamase</fullName>
    </submittedName>
</protein>
<dbReference type="Pfam" id="PF00144">
    <property type="entry name" value="Beta-lactamase"/>
    <property type="match status" value="1"/>
</dbReference>
<dbReference type="PANTHER" id="PTHR43319">
    <property type="entry name" value="BETA-LACTAMASE-RELATED"/>
    <property type="match status" value="1"/>
</dbReference>
<name>A0A2T0T2E6_9PSEU</name>
<gene>
    <name evidence="2" type="ORF">CLV43_107424</name>
</gene>
<dbReference type="AlphaFoldDB" id="A0A2T0T2E6"/>
<dbReference type="PANTHER" id="PTHR43319:SF3">
    <property type="entry name" value="BETA-LACTAMASE-RELATED DOMAIN-CONTAINING PROTEIN"/>
    <property type="match status" value="1"/>
</dbReference>
<comment type="caution">
    <text evidence="2">The sequence shown here is derived from an EMBL/GenBank/DDBJ whole genome shotgun (WGS) entry which is preliminary data.</text>
</comment>